<dbReference type="CDD" id="cd05327">
    <property type="entry name" value="retinol-DH_like_SDR_c_like"/>
    <property type="match status" value="1"/>
</dbReference>
<dbReference type="InterPro" id="IPR036291">
    <property type="entry name" value="NAD(P)-bd_dom_sf"/>
</dbReference>
<dbReference type="SUPFAM" id="SSF51735">
    <property type="entry name" value="NAD(P)-binding Rossmann-fold domains"/>
    <property type="match status" value="1"/>
</dbReference>
<evidence type="ECO:0000256" key="2">
    <source>
        <dbReference type="ARBA" id="ARBA00023002"/>
    </source>
</evidence>
<dbReference type="Pfam" id="PF00106">
    <property type="entry name" value="adh_short"/>
    <property type="match status" value="1"/>
</dbReference>
<dbReference type="GO" id="GO:0016491">
    <property type="term" value="F:oxidoreductase activity"/>
    <property type="evidence" value="ECO:0007669"/>
    <property type="project" value="UniProtKB-KW"/>
</dbReference>
<dbReference type="InterPro" id="IPR002347">
    <property type="entry name" value="SDR_fam"/>
</dbReference>
<proteinExistence type="inferred from homology"/>
<dbReference type="PRINTS" id="PR00081">
    <property type="entry name" value="GDHRDH"/>
</dbReference>
<keyword evidence="2" id="KW-0560">Oxidoreductase</keyword>
<reference evidence="3 4" key="1">
    <citation type="journal article" date="2017" name="Mycologia">
        <title>Bifiguratus adelaidae, gen. et sp. nov., a new member of Mucoromycotina in endophytic and soil-dwelling habitats.</title>
        <authorList>
            <person name="Torres-Cruz T.J."/>
            <person name="Billingsley Tobias T.L."/>
            <person name="Almatruk M."/>
            <person name="Hesse C."/>
            <person name="Kuske C.R."/>
            <person name="Desiro A."/>
            <person name="Benucci G.M."/>
            <person name="Bonito G."/>
            <person name="Stajich J.E."/>
            <person name="Dunlap C."/>
            <person name="Arnold A.E."/>
            <person name="Porras-Alfaro A."/>
        </authorList>
    </citation>
    <scope>NUCLEOTIDE SEQUENCE [LARGE SCALE GENOMIC DNA]</scope>
    <source>
        <strain evidence="3 4">AZ0501</strain>
    </source>
</reference>
<protein>
    <submittedName>
        <fullName evidence="3">Uncharacterized protein</fullName>
    </submittedName>
</protein>
<dbReference type="EMBL" id="MVBO01000264">
    <property type="protein sequence ID" value="OZJ01686.1"/>
    <property type="molecule type" value="Genomic_DNA"/>
</dbReference>
<accession>A0A261XTJ4</accession>
<dbReference type="Gene3D" id="3.40.50.720">
    <property type="entry name" value="NAD(P)-binding Rossmann-like Domain"/>
    <property type="match status" value="1"/>
</dbReference>
<keyword evidence="4" id="KW-1185">Reference proteome</keyword>
<dbReference type="PANTHER" id="PTHR24320:SF148">
    <property type="entry name" value="NAD(P)-BINDING ROSSMANN-FOLD SUPERFAMILY PROTEIN"/>
    <property type="match status" value="1"/>
</dbReference>
<dbReference type="Proteomes" id="UP000242875">
    <property type="component" value="Unassembled WGS sequence"/>
</dbReference>
<dbReference type="AlphaFoldDB" id="A0A261XTJ4"/>
<comment type="similarity">
    <text evidence="1">Belongs to the short-chain dehydrogenases/reductases (SDR) family.</text>
</comment>
<comment type="caution">
    <text evidence="3">The sequence shown here is derived from an EMBL/GenBank/DDBJ whole genome shotgun (WGS) entry which is preliminary data.</text>
</comment>
<sequence>MSFTWKSTAEDVANAYGIDLKGKVAIVTGSNSGIGLETSRVLAMYHAKVIIPCRTIAKAEGAIEEIKKTVPNADLIAMQLDLGDLSSVRAFAQAYLDLNLPLHLLINNAGIMGCPKSYTKDGFEAQFGVNHLGHFLLTSLLSDRLKASAPSRVVIISATGAKFWCPASGIDFDDLQAEKSYQSFKRYGQSKLANILHAKELQRRFDAEGADVKVTALHPGVIQTGLQQSMGIRGMIDMICATRYLREALFGDTSHLKNIPQGASTSIYCALSPDVIKGEFYCDNAPNVSGLHERASDEDMAKRLWQTSEKMVGLA</sequence>
<name>A0A261XTJ4_9FUNG</name>
<dbReference type="OrthoDB" id="191139at2759"/>
<gene>
    <name evidence="3" type="ORF">BZG36_05351</name>
</gene>
<evidence type="ECO:0000313" key="3">
    <source>
        <dbReference type="EMBL" id="OZJ01686.1"/>
    </source>
</evidence>
<dbReference type="PANTHER" id="PTHR24320">
    <property type="entry name" value="RETINOL DEHYDROGENASE"/>
    <property type="match status" value="1"/>
</dbReference>
<evidence type="ECO:0000256" key="1">
    <source>
        <dbReference type="ARBA" id="ARBA00006484"/>
    </source>
</evidence>
<organism evidence="3 4">
    <name type="scientific">Bifiguratus adelaidae</name>
    <dbReference type="NCBI Taxonomy" id="1938954"/>
    <lineage>
        <taxon>Eukaryota</taxon>
        <taxon>Fungi</taxon>
        <taxon>Fungi incertae sedis</taxon>
        <taxon>Mucoromycota</taxon>
        <taxon>Mucoromycotina</taxon>
        <taxon>Endogonomycetes</taxon>
        <taxon>Endogonales</taxon>
        <taxon>Endogonales incertae sedis</taxon>
        <taxon>Bifiguratus</taxon>
    </lineage>
</organism>
<evidence type="ECO:0000313" key="4">
    <source>
        <dbReference type="Proteomes" id="UP000242875"/>
    </source>
</evidence>